<dbReference type="Proteomes" id="UP001611075">
    <property type="component" value="Unassembled WGS sequence"/>
</dbReference>
<dbReference type="SUPFAM" id="SSF53474">
    <property type="entry name" value="alpha/beta-Hydrolases"/>
    <property type="match status" value="1"/>
</dbReference>
<sequence length="77" mass="8555">MTVDLRHSREETRAYECFPHLDGSATPARPGLDLTDAVPNARFVLIPDAGHLPMREAPDETFSVIDAFLTDETLTKD</sequence>
<name>A0ABW7SM84_9ACTN</name>
<keyword evidence="1" id="KW-0378">Hydrolase</keyword>
<evidence type="ECO:0000313" key="2">
    <source>
        <dbReference type="Proteomes" id="UP001611075"/>
    </source>
</evidence>
<dbReference type="GO" id="GO:0016787">
    <property type="term" value="F:hydrolase activity"/>
    <property type="evidence" value="ECO:0007669"/>
    <property type="project" value="UniProtKB-KW"/>
</dbReference>
<dbReference type="RefSeq" id="WP_396679604.1">
    <property type="nucleotide sequence ID" value="NZ_JBIRPU010000008.1"/>
</dbReference>
<comment type="caution">
    <text evidence="1">The sequence shown here is derived from an EMBL/GenBank/DDBJ whole genome shotgun (WGS) entry which is preliminary data.</text>
</comment>
<gene>
    <name evidence="1" type="ORF">ACH4OY_14210</name>
</gene>
<protein>
    <submittedName>
        <fullName evidence="1">Alpha/beta fold hydrolase</fullName>
    </submittedName>
</protein>
<dbReference type="Gene3D" id="3.40.50.1820">
    <property type="entry name" value="alpha/beta hydrolase"/>
    <property type="match status" value="1"/>
</dbReference>
<accession>A0ABW7SM84</accession>
<keyword evidence="2" id="KW-1185">Reference proteome</keyword>
<proteinExistence type="predicted"/>
<dbReference type="InterPro" id="IPR029058">
    <property type="entry name" value="AB_hydrolase_fold"/>
</dbReference>
<organism evidence="1 2">
    <name type="scientific">Micromonospora rubida</name>
    <dbReference type="NCBI Taxonomy" id="2697657"/>
    <lineage>
        <taxon>Bacteria</taxon>
        <taxon>Bacillati</taxon>
        <taxon>Actinomycetota</taxon>
        <taxon>Actinomycetes</taxon>
        <taxon>Micromonosporales</taxon>
        <taxon>Micromonosporaceae</taxon>
        <taxon>Micromonospora</taxon>
    </lineage>
</organism>
<dbReference type="EMBL" id="JBIRPU010000008">
    <property type="protein sequence ID" value="MFI0793827.1"/>
    <property type="molecule type" value="Genomic_DNA"/>
</dbReference>
<evidence type="ECO:0000313" key="1">
    <source>
        <dbReference type="EMBL" id="MFI0793827.1"/>
    </source>
</evidence>
<reference evidence="1 2" key="1">
    <citation type="submission" date="2024-10" db="EMBL/GenBank/DDBJ databases">
        <title>The Natural Products Discovery Center: Release of the First 8490 Sequenced Strains for Exploring Actinobacteria Biosynthetic Diversity.</title>
        <authorList>
            <person name="Kalkreuter E."/>
            <person name="Kautsar S.A."/>
            <person name="Yang D."/>
            <person name="Bader C.D."/>
            <person name="Teijaro C.N."/>
            <person name="Fluegel L."/>
            <person name="Davis C.M."/>
            <person name="Simpson J.R."/>
            <person name="Lauterbach L."/>
            <person name="Steele A.D."/>
            <person name="Gui C."/>
            <person name="Meng S."/>
            <person name="Li G."/>
            <person name="Viehrig K."/>
            <person name="Ye F."/>
            <person name="Su P."/>
            <person name="Kiefer A.F."/>
            <person name="Nichols A."/>
            <person name="Cepeda A.J."/>
            <person name="Yan W."/>
            <person name="Fan B."/>
            <person name="Jiang Y."/>
            <person name="Adhikari A."/>
            <person name="Zheng C.-J."/>
            <person name="Schuster L."/>
            <person name="Cowan T.M."/>
            <person name="Smanski M.J."/>
            <person name="Chevrette M.G."/>
            <person name="De Carvalho L.P.S."/>
            <person name="Shen B."/>
        </authorList>
    </citation>
    <scope>NUCLEOTIDE SEQUENCE [LARGE SCALE GENOMIC DNA]</scope>
    <source>
        <strain evidence="1 2">NPDC021253</strain>
    </source>
</reference>